<dbReference type="AlphaFoldDB" id="A0A2H4VQ61"/>
<feature type="transmembrane region" description="Helical" evidence="1">
    <location>
        <begin position="446"/>
        <end position="466"/>
    </location>
</feature>
<dbReference type="KEGG" id="msub:BK009_05800"/>
<accession>A0A2H4VQ61</accession>
<dbReference type="PANTHER" id="PTHR36178">
    <property type="entry name" value="SLR0625 PROTEIN"/>
    <property type="match status" value="1"/>
</dbReference>
<dbReference type="EMBL" id="CP017768">
    <property type="protein sequence ID" value="AUB60237.1"/>
    <property type="molecule type" value="Genomic_DNA"/>
</dbReference>
<feature type="transmembrane region" description="Helical" evidence="1">
    <location>
        <begin position="284"/>
        <end position="306"/>
    </location>
</feature>
<evidence type="ECO:0000256" key="1">
    <source>
        <dbReference type="SAM" id="Phobius"/>
    </source>
</evidence>
<feature type="transmembrane region" description="Helical" evidence="1">
    <location>
        <begin position="6"/>
        <end position="27"/>
    </location>
</feature>
<keyword evidence="1" id="KW-0472">Membrane</keyword>
<feature type="transmembrane region" description="Helical" evidence="1">
    <location>
        <begin position="251"/>
        <end position="272"/>
    </location>
</feature>
<dbReference type="InterPro" id="IPR004445">
    <property type="entry name" value="GltS"/>
</dbReference>
<feature type="transmembrane region" description="Helical" evidence="1">
    <location>
        <begin position="420"/>
        <end position="440"/>
    </location>
</feature>
<dbReference type="GeneID" id="35122625"/>
<feature type="transmembrane region" description="Helical" evidence="1">
    <location>
        <begin position="326"/>
        <end position="345"/>
    </location>
</feature>
<dbReference type="Proteomes" id="UP000232631">
    <property type="component" value="Chromosome"/>
</dbReference>
<feature type="transmembrane region" description="Helical" evidence="1">
    <location>
        <begin position="82"/>
        <end position="99"/>
    </location>
</feature>
<dbReference type="Pfam" id="PF03616">
    <property type="entry name" value="Glt_symporter"/>
    <property type="match status" value="1"/>
</dbReference>
<evidence type="ECO:0000313" key="2">
    <source>
        <dbReference type="EMBL" id="AUB60237.1"/>
    </source>
</evidence>
<dbReference type="PANTHER" id="PTHR36178:SF1">
    <property type="entry name" value="SODIUM_GLUTAMATE SYMPORTER"/>
    <property type="match status" value="1"/>
</dbReference>
<protein>
    <submittedName>
        <fullName evidence="2">Sodium:glutamate symporter</fullName>
    </submittedName>
</protein>
<proteinExistence type="predicted"/>
<dbReference type="GO" id="GO:0016020">
    <property type="term" value="C:membrane"/>
    <property type="evidence" value="ECO:0007669"/>
    <property type="project" value="InterPro"/>
</dbReference>
<feature type="transmembrane region" description="Helical" evidence="1">
    <location>
        <begin position="351"/>
        <end position="374"/>
    </location>
</feature>
<keyword evidence="1" id="KW-1133">Transmembrane helix</keyword>
<feature type="transmembrane region" description="Helical" evidence="1">
    <location>
        <begin position="39"/>
        <end position="62"/>
    </location>
</feature>
<gene>
    <name evidence="2" type="ORF">BK009_05800</name>
</gene>
<organism evidence="2 3">
    <name type="scientific">Methanobacterium subterraneum</name>
    <dbReference type="NCBI Taxonomy" id="59277"/>
    <lineage>
        <taxon>Archaea</taxon>
        <taxon>Methanobacteriati</taxon>
        <taxon>Methanobacteriota</taxon>
        <taxon>Methanomada group</taxon>
        <taxon>Methanobacteria</taxon>
        <taxon>Methanobacteriales</taxon>
        <taxon>Methanobacteriaceae</taxon>
        <taxon>Methanobacterium</taxon>
    </lineage>
</organism>
<feature type="transmembrane region" description="Helical" evidence="1">
    <location>
        <begin position="120"/>
        <end position="142"/>
    </location>
</feature>
<dbReference type="RefSeq" id="WP_100906904.1">
    <property type="nucleotide sequence ID" value="NZ_CP017768.1"/>
</dbReference>
<evidence type="ECO:0000313" key="3">
    <source>
        <dbReference type="Proteomes" id="UP000232631"/>
    </source>
</evidence>
<sequence length="469" mass="51161">MSPELIAVSFLILGLVLLSGKWIRVISTPLQKLFLPSSIIGGFVALFLGPEVLGNIVTWLGFGNSFLSKGIFPLEVLEVWSVLPGLFINIIFASLFLGKKLPSIQKIWRIAGPQIAHGQTIAWGQYVFGILVTMLILTPFFALDPMTGALIEIGFEGGHGTAAGMAGTFEELGFYGGSDLALGLATIGLIFGVILGIILMNYAVKRGKTEIITNEREISLKEQAGIVEFDNRVSAGKLTTRTESIEPLSLHFAYVGVAIGIGYVIQQALIFLETTTWGPLTGTYLLEFIPLFPFAMIGGIFLQIFLDKFDIYRTLDRDLIVRIQGFSLDVLIVSAIATLSLTIIGENLIPFLILAVVGIIWNLVAFIYLAPIMFPSYWFERGSGNFGQSMGMTATGILLMKLSDPDNKSPALEGFGYKQLLFEPIVGGGIFTAASVTLIFQFGPEVVLVFSLVMLLLWLGIGLFYFRKK</sequence>
<keyword evidence="3" id="KW-1185">Reference proteome</keyword>
<dbReference type="GO" id="GO:0015501">
    <property type="term" value="F:glutamate:sodium symporter activity"/>
    <property type="evidence" value="ECO:0007669"/>
    <property type="project" value="InterPro"/>
</dbReference>
<reference evidence="2 3" key="1">
    <citation type="submission" date="2016-10" db="EMBL/GenBank/DDBJ databases">
        <title>Comparative genomics between deep and shallow subseafloor isolates.</title>
        <authorList>
            <person name="Ishii S."/>
            <person name="Miller J.R."/>
            <person name="Sutton G."/>
            <person name="Suzuki S."/>
            <person name="Methe B."/>
            <person name="Inagaki F."/>
            <person name="Imachi H."/>
        </authorList>
    </citation>
    <scope>NUCLEOTIDE SEQUENCE [LARGE SCALE GENOMIC DNA]</scope>
    <source>
        <strain evidence="2 3">A8p</strain>
    </source>
</reference>
<keyword evidence="1" id="KW-0812">Transmembrane</keyword>
<name>A0A2H4VQ61_9EURY</name>
<dbReference type="GO" id="GO:0015813">
    <property type="term" value="P:L-glutamate transmembrane transport"/>
    <property type="evidence" value="ECO:0007669"/>
    <property type="project" value="InterPro"/>
</dbReference>
<feature type="transmembrane region" description="Helical" evidence="1">
    <location>
        <begin position="180"/>
        <end position="204"/>
    </location>
</feature>